<keyword evidence="3" id="KW-1185">Reference proteome</keyword>
<evidence type="ECO:0000313" key="3">
    <source>
        <dbReference type="Proteomes" id="UP000598146"/>
    </source>
</evidence>
<feature type="transmembrane region" description="Helical" evidence="1">
    <location>
        <begin position="43"/>
        <end position="66"/>
    </location>
</feature>
<reference evidence="2" key="1">
    <citation type="submission" date="2020-11" db="EMBL/GenBank/DDBJ databases">
        <title>Isolation and identification of active actinomycetes.</title>
        <authorList>
            <person name="Sun X."/>
        </authorList>
    </citation>
    <scope>NUCLEOTIDE SEQUENCE</scope>
    <source>
        <strain evidence="2">NEAU-A11</strain>
    </source>
</reference>
<comment type="caution">
    <text evidence="2">The sequence shown here is derived from an EMBL/GenBank/DDBJ whole genome shotgun (WGS) entry which is preliminary data.</text>
</comment>
<organism evidence="2 3">
    <name type="scientific">Actinoplanes aureus</name>
    <dbReference type="NCBI Taxonomy" id="2792083"/>
    <lineage>
        <taxon>Bacteria</taxon>
        <taxon>Bacillati</taxon>
        <taxon>Actinomycetota</taxon>
        <taxon>Actinomycetes</taxon>
        <taxon>Micromonosporales</taxon>
        <taxon>Micromonosporaceae</taxon>
        <taxon>Actinoplanes</taxon>
    </lineage>
</organism>
<dbReference type="Proteomes" id="UP000598146">
    <property type="component" value="Unassembled WGS sequence"/>
</dbReference>
<name>A0A931C842_9ACTN</name>
<protein>
    <submittedName>
        <fullName evidence="2">Uncharacterized protein</fullName>
    </submittedName>
</protein>
<keyword evidence="1" id="KW-0472">Membrane</keyword>
<dbReference type="AlphaFoldDB" id="A0A931C842"/>
<keyword evidence="1" id="KW-1133">Transmembrane helix</keyword>
<gene>
    <name evidence="2" type="ORF">I4J89_14610</name>
</gene>
<proteinExistence type="predicted"/>
<evidence type="ECO:0000313" key="2">
    <source>
        <dbReference type="EMBL" id="MBG0562686.1"/>
    </source>
</evidence>
<accession>A0A931C842</accession>
<evidence type="ECO:0000256" key="1">
    <source>
        <dbReference type="SAM" id="Phobius"/>
    </source>
</evidence>
<sequence length="280" mass="30575">MTEHENRLREAFETHENQTPDPALVYARVEVLARKHKWRRRSATAAGGAVLSAGLIAGVANLPAILPGDPAATVPVAVLPAAAPASPSVAAPTPSTDAELQKRWDAYFRAGYNYTTAVELAKLWKMNPDEIGLVKAEAGRRLLAGETLPLRPLPEVEVEQDDNPDLTAEQEKQLDAFFNAGYTWDDAVELAKLWKLDDPSGAKFEAGKRLLDGKKLPVRPDPKNVAEAKKAQKANAFWEAGYDYEDAEKLAKLWKLDDTYQAKVMAGAKLLAGETLPIQP</sequence>
<keyword evidence="1" id="KW-0812">Transmembrane</keyword>
<dbReference type="EMBL" id="JADQTO010000006">
    <property type="protein sequence ID" value="MBG0562686.1"/>
    <property type="molecule type" value="Genomic_DNA"/>
</dbReference>
<dbReference type="RefSeq" id="WP_196414491.1">
    <property type="nucleotide sequence ID" value="NZ_JADQTO010000006.1"/>
</dbReference>